<accession>A0A0E9S649</accession>
<evidence type="ECO:0000313" key="1">
    <source>
        <dbReference type="EMBL" id="JAH36013.1"/>
    </source>
</evidence>
<dbReference type="EMBL" id="GBXM01072564">
    <property type="protein sequence ID" value="JAH36013.1"/>
    <property type="molecule type" value="Transcribed_RNA"/>
</dbReference>
<name>A0A0E9S649_ANGAN</name>
<protein>
    <submittedName>
        <fullName evidence="1">Uncharacterized protein</fullName>
    </submittedName>
</protein>
<organism evidence="1">
    <name type="scientific">Anguilla anguilla</name>
    <name type="common">European freshwater eel</name>
    <name type="synonym">Muraena anguilla</name>
    <dbReference type="NCBI Taxonomy" id="7936"/>
    <lineage>
        <taxon>Eukaryota</taxon>
        <taxon>Metazoa</taxon>
        <taxon>Chordata</taxon>
        <taxon>Craniata</taxon>
        <taxon>Vertebrata</taxon>
        <taxon>Euteleostomi</taxon>
        <taxon>Actinopterygii</taxon>
        <taxon>Neopterygii</taxon>
        <taxon>Teleostei</taxon>
        <taxon>Anguilliformes</taxon>
        <taxon>Anguillidae</taxon>
        <taxon>Anguilla</taxon>
    </lineage>
</organism>
<sequence>MASPPGALLWLGVQSNVASVSLEVGSTSLYT</sequence>
<proteinExistence type="predicted"/>
<reference evidence="1" key="1">
    <citation type="submission" date="2014-11" db="EMBL/GenBank/DDBJ databases">
        <authorList>
            <person name="Amaro Gonzalez C."/>
        </authorList>
    </citation>
    <scope>NUCLEOTIDE SEQUENCE</scope>
</reference>
<reference evidence="1" key="2">
    <citation type="journal article" date="2015" name="Fish Shellfish Immunol.">
        <title>Early steps in the European eel (Anguilla anguilla)-Vibrio vulnificus interaction in the gills: Role of the RtxA13 toxin.</title>
        <authorList>
            <person name="Callol A."/>
            <person name="Pajuelo D."/>
            <person name="Ebbesson L."/>
            <person name="Teles M."/>
            <person name="MacKenzie S."/>
            <person name="Amaro C."/>
        </authorList>
    </citation>
    <scope>NUCLEOTIDE SEQUENCE</scope>
</reference>
<dbReference type="AlphaFoldDB" id="A0A0E9S649"/>